<reference evidence="2" key="1">
    <citation type="journal article" date="2024" name="Proc. Natl. Acad. Sci. U.S.A.">
        <title>Extraordinary preservation of gene collinearity over three hundred million years revealed in homosporous lycophytes.</title>
        <authorList>
            <person name="Li C."/>
            <person name="Wickell D."/>
            <person name="Kuo L.Y."/>
            <person name="Chen X."/>
            <person name="Nie B."/>
            <person name="Liao X."/>
            <person name="Peng D."/>
            <person name="Ji J."/>
            <person name="Jenkins J."/>
            <person name="Williams M."/>
            <person name="Shu S."/>
            <person name="Plott C."/>
            <person name="Barry K."/>
            <person name="Rajasekar S."/>
            <person name="Grimwood J."/>
            <person name="Han X."/>
            <person name="Sun S."/>
            <person name="Hou Z."/>
            <person name="He W."/>
            <person name="Dai G."/>
            <person name="Sun C."/>
            <person name="Schmutz J."/>
            <person name="Leebens-Mack J.H."/>
            <person name="Li F.W."/>
            <person name="Wang L."/>
        </authorList>
    </citation>
    <scope>NUCLEOTIDE SEQUENCE [LARGE SCALE GENOMIC DNA]</scope>
    <source>
        <strain evidence="2">cv. PW_Plant_1</strain>
    </source>
</reference>
<dbReference type="Proteomes" id="UP001162992">
    <property type="component" value="Chromosome 5"/>
</dbReference>
<protein>
    <submittedName>
        <fullName evidence="1">Uncharacterized protein</fullName>
    </submittedName>
</protein>
<evidence type="ECO:0000313" key="1">
    <source>
        <dbReference type="EMBL" id="KAJ7556011.1"/>
    </source>
</evidence>
<name>A0ACC2DPA9_DIPCM</name>
<organism evidence="1 2">
    <name type="scientific">Diphasiastrum complanatum</name>
    <name type="common">Issler's clubmoss</name>
    <name type="synonym">Lycopodium complanatum</name>
    <dbReference type="NCBI Taxonomy" id="34168"/>
    <lineage>
        <taxon>Eukaryota</taxon>
        <taxon>Viridiplantae</taxon>
        <taxon>Streptophyta</taxon>
        <taxon>Embryophyta</taxon>
        <taxon>Tracheophyta</taxon>
        <taxon>Lycopodiopsida</taxon>
        <taxon>Lycopodiales</taxon>
        <taxon>Lycopodiaceae</taxon>
        <taxon>Lycopodioideae</taxon>
        <taxon>Diphasiastrum</taxon>
    </lineage>
</organism>
<keyword evidence="2" id="KW-1185">Reference proteome</keyword>
<evidence type="ECO:0000313" key="2">
    <source>
        <dbReference type="Proteomes" id="UP001162992"/>
    </source>
</evidence>
<sequence length="254" mass="26643">MGDLSTETITLTTTGGGRQQLPNVVFGCGHTNMGTLGGAAGIVGLGQGPVSLTSQLAAQIQNRFSYCLVSFDDARSKTSPLLFGAAASLPQSGVKSTPILKKGSTYYYLSLNGISVNGQQLNLNLGKDTIIDSGTTLTLLEGKAYSKVRAAFKKAIKLPPGDGSNAGFDLCFNVKGLSSYTLPSLSLHLTNADFNPPPENYFLLADSNTLCLAMGSSGTLGLSILGNLLQQNYHILYDRTSSTLSFAPTRCDTL</sequence>
<dbReference type="EMBL" id="CM055096">
    <property type="protein sequence ID" value="KAJ7556011.1"/>
    <property type="molecule type" value="Genomic_DNA"/>
</dbReference>
<comment type="caution">
    <text evidence="1">The sequence shown here is derived from an EMBL/GenBank/DDBJ whole genome shotgun (WGS) entry which is preliminary data.</text>
</comment>
<gene>
    <name evidence="1" type="ORF">O6H91_05G065300</name>
</gene>
<proteinExistence type="predicted"/>
<accession>A0ACC2DPA9</accession>